<reference evidence="2 3" key="1">
    <citation type="submission" date="2020-08" db="EMBL/GenBank/DDBJ databases">
        <title>Genomic Encyclopedia of Type Strains, Phase IV (KMG-IV): sequencing the most valuable type-strain genomes for metagenomic binning, comparative biology and taxonomic classification.</title>
        <authorList>
            <person name="Goeker M."/>
        </authorList>
    </citation>
    <scope>NUCLEOTIDE SEQUENCE [LARGE SCALE GENOMIC DNA]</scope>
    <source>
        <strain evidence="2 3">DSM 13481</strain>
    </source>
</reference>
<sequence>MECFSDKDVRKIVEKQLSINATNFCKVAKFCSYGFPQVIKSLPIKDEKPFPTLNYLVCPYLIKEISRLEEKGYIKKFQDEVEANKELREKLVNAHTKVIEERDKFFERDDLKKYEQWRNVLKSVGSGGIKDFTKIKCLHLHLADFLAGIENPIGEKVASLLKSLECDDSYCKRFLE</sequence>
<accession>A0A841GJ83</accession>
<dbReference type="PANTHER" id="PTHR37163">
    <property type="entry name" value="CONSERVED PROTEIN"/>
    <property type="match status" value="1"/>
</dbReference>
<dbReference type="PANTHER" id="PTHR37163:SF1">
    <property type="entry name" value="DUF501 DOMAIN-CONTAINING PROTEIN"/>
    <property type="match status" value="1"/>
</dbReference>
<evidence type="ECO:0008006" key="4">
    <source>
        <dbReference type="Google" id="ProtNLM"/>
    </source>
</evidence>
<keyword evidence="3" id="KW-1185">Reference proteome</keyword>
<proteinExistence type="predicted"/>
<evidence type="ECO:0000313" key="3">
    <source>
        <dbReference type="Proteomes" id="UP000555828"/>
    </source>
</evidence>
<dbReference type="Proteomes" id="UP000555828">
    <property type="component" value="Unassembled WGS sequence"/>
</dbReference>
<organism evidence="2 3">
    <name type="scientific">Thermosipho japonicus</name>
    <dbReference type="NCBI Taxonomy" id="90323"/>
    <lineage>
        <taxon>Bacteria</taxon>
        <taxon>Thermotogati</taxon>
        <taxon>Thermotogota</taxon>
        <taxon>Thermotogae</taxon>
        <taxon>Thermotogales</taxon>
        <taxon>Fervidobacteriaceae</taxon>
        <taxon>Thermosipho</taxon>
    </lineage>
</organism>
<gene>
    <name evidence="2" type="ORF">HNP65_000865</name>
</gene>
<dbReference type="EMBL" id="JACHEX010000002">
    <property type="protein sequence ID" value="MBB6062427.1"/>
    <property type="molecule type" value="Genomic_DNA"/>
</dbReference>
<keyword evidence="1" id="KW-0175">Coiled coil</keyword>
<name>A0A841GJ83_9BACT</name>
<protein>
    <recommendedName>
        <fullName evidence="4">DUF501 domain-containing protein</fullName>
    </recommendedName>
</protein>
<evidence type="ECO:0000256" key="1">
    <source>
        <dbReference type="SAM" id="Coils"/>
    </source>
</evidence>
<feature type="coiled-coil region" evidence="1">
    <location>
        <begin position="74"/>
        <end position="104"/>
    </location>
</feature>
<dbReference type="InterPro" id="IPR007511">
    <property type="entry name" value="DUF501"/>
</dbReference>
<comment type="caution">
    <text evidence="2">The sequence shown here is derived from an EMBL/GenBank/DDBJ whole genome shotgun (WGS) entry which is preliminary data.</text>
</comment>
<evidence type="ECO:0000313" key="2">
    <source>
        <dbReference type="EMBL" id="MBB6062427.1"/>
    </source>
</evidence>
<dbReference type="AlphaFoldDB" id="A0A841GJ83"/>
<dbReference type="RefSeq" id="WP_184619107.1">
    <property type="nucleotide sequence ID" value="NZ_JACHEX010000002.1"/>
</dbReference>
<dbReference type="Pfam" id="PF04417">
    <property type="entry name" value="DUF501"/>
    <property type="match status" value="1"/>
</dbReference>